<evidence type="ECO:0000256" key="11">
    <source>
        <dbReference type="ARBA" id="ARBA00023209"/>
    </source>
</evidence>
<dbReference type="GO" id="GO:0004605">
    <property type="term" value="F:phosphatidate cytidylyltransferase activity"/>
    <property type="evidence" value="ECO:0007669"/>
    <property type="project" value="TreeGrafter"/>
</dbReference>
<keyword evidence="12" id="KW-1208">Phospholipid metabolism</keyword>
<evidence type="ECO:0000256" key="10">
    <source>
        <dbReference type="ARBA" id="ARBA00023136"/>
    </source>
</evidence>
<keyword evidence="9" id="KW-0443">Lipid metabolism</keyword>
<sequence length="155" mass="15944">ALLWMRGDEPYGFLAVLLIFAIVWASDTTAYAAGRLIGGPKLWPQISPNKTWSGLLGGLAASTAAAVLFSFFVEGASPLGLALTGLVLGIVAQAGDLAESALKRVFGFKDASALIPGHGGFMDRMDSIVTVAVAAGLFALAVDPHAPARALLFGM</sequence>
<gene>
    <name evidence="14" type="ORF">S01H1_59040</name>
</gene>
<organism evidence="14">
    <name type="scientific">marine sediment metagenome</name>
    <dbReference type="NCBI Taxonomy" id="412755"/>
    <lineage>
        <taxon>unclassified sequences</taxon>
        <taxon>metagenomes</taxon>
        <taxon>ecological metagenomes</taxon>
    </lineage>
</organism>
<evidence type="ECO:0000256" key="9">
    <source>
        <dbReference type="ARBA" id="ARBA00023098"/>
    </source>
</evidence>
<keyword evidence="3" id="KW-1003">Cell membrane</keyword>
<evidence type="ECO:0000256" key="6">
    <source>
        <dbReference type="ARBA" id="ARBA00022692"/>
    </source>
</evidence>
<evidence type="ECO:0000256" key="2">
    <source>
        <dbReference type="ARBA" id="ARBA00010185"/>
    </source>
</evidence>
<keyword evidence="10 13" id="KW-0472">Membrane</keyword>
<accession>X0XHH1</accession>
<dbReference type="AlphaFoldDB" id="X0XHH1"/>
<name>X0XHH1_9ZZZZ</name>
<feature type="non-terminal residue" evidence="14">
    <location>
        <position position="1"/>
    </location>
</feature>
<feature type="transmembrane region" description="Helical" evidence="13">
    <location>
        <begin position="12"/>
        <end position="33"/>
    </location>
</feature>
<evidence type="ECO:0000256" key="4">
    <source>
        <dbReference type="ARBA" id="ARBA00022516"/>
    </source>
</evidence>
<keyword evidence="7" id="KW-0548">Nucleotidyltransferase</keyword>
<reference evidence="14" key="1">
    <citation type="journal article" date="2014" name="Front. Microbiol.">
        <title>High frequency of phylogenetically diverse reductive dehalogenase-homologous genes in deep subseafloor sedimentary metagenomes.</title>
        <authorList>
            <person name="Kawai M."/>
            <person name="Futagami T."/>
            <person name="Toyoda A."/>
            <person name="Takaki Y."/>
            <person name="Nishi S."/>
            <person name="Hori S."/>
            <person name="Arai W."/>
            <person name="Tsubouchi T."/>
            <person name="Morono Y."/>
            <person name="Uchiyama I."/>
            <person name="Ito T."/>
            <person name="Fujiyama A."/>
            <person name="Inagaki F."/>
            <person name="Takami H."/>
        </authorList>
    </citation>
    <scope>NUCLEOTIDE SEQUENCE</scope>
    <source>
        <strain evidence="14">Expedition CK06-06</strain>
    </source>
</reference>
<keyword evidence="11" id="KW-0594">Phospholipid biosynthesis</keyword>
<keyword evidence="5" id="KW-0808">Transferase</keyword>
<evidence type="ECO:0000256" key="13">
    <source>
        <dbReference type="SAM" id="Phobius"/>
    </source>
</evidence>
<dbReference type="EMBL" id="BARS01038593">
    <property type="protein sequence ID" value="GAG24396.1"/>
    <property type="molecule type" value="Genomic_DNA"/>
</dbReference>
<dbReference type="Pfam" id="PF01148">
    <property type="entry name" value="CTP_transf_1"/>
    <property type="match status" value="1"/>
</dbReference>
<dbReference type="PANTHER" id="PTHR46382">
    <property type="entry name" value="PHOSPHATIDATE CYTIDYLYLTRANSFERASE"/>
    <property type="match status" value="1"/>
</dbReference>
<dbReference type="GO" id="GO:0016024">
    <property type="term" value="P:CDP-diacylglycerol biosynthetic process"/>
    <property type="evidence" value="ECO:0007669"/>
    <property type="project" value="TreeGrafter"/>
</dbReference>
<dbReference type="PANTHER" id="PTHR46382:SF1">
    <property type="entry name" value="PHOSPHATIDATE CYTIDYLYLTRANSFERASE"/>
    <property type="match status" value="1"/>
</dbReference>
<evidence type="ECO:0000256" key="7">
    <source>
        <dbReference type="ARBA" id="ARBA00022695"/>
    </source>
</evidence>
<evidence type="ECO:0000256" key="5">
    <source>
        <dbReference type="ARBA" id="ARBA00022679"/>
    </source>
</evidence>
<evidence type="ECO:0000256" key="3">
    <source>
        <dbReference type="ARBA" id="ARBA00022475"/>
    </source>
</evidence>
<protein>
    <recommendedName>
        <fullName evidence="15">Phosphatidate cytidylyltransferase</fullName>
    </recommendedName>
</protein>
<keyword evidence="8 13" id="KW-1133">Transmembrane helix</keyword>
<feature type="transmembrane region" description="Helical" evidence="13">
    <location>
        <begin position="54"/>
        <end position="73"/>
    </location>
</feature>
<evidence type="ECO:0000256" key="8">
    <source>
        <dbReference type="ARBA" id="ARBA00022989"/>
    </source>
</evidence>
<dbReference type="GO" id="GO:0005886">
    <property type="term" value="C:plasma membrane"/>
    <property type="evidence" value="ECO:0007669"/>
    <property type="project" value="UniProtKB-SubCell"/>
</dbReference>
<comment type="similarity">
    <text evidence="2">Belongs to the CDS family.</text>
</comment>
<feature type="transmembrane region" description="Helical" evidence="13">
    <location>
        <begin position="79"/>
        <end position="98"/>
    </location>
</feature>
<evidence type="ECO:0000256" key="1">
    <source>
        <dbReference type="ARBA" id="ARBA00004651"/>
    </source>
</evidence>
<keyword evidence="4" id="KW-0444">Lipid biosynthesis</keyword>
<keyword evidence="6 13" id="KW-0812">Transmembrane</keyword>
<comment type="subcellular location">
    <subcellularLocation>
        <location evidence="1">Cell membrane</location>
        <topology evidence="1">Multi-pass membrane protein</topology>
    </subcellularLocation>
</comment>
<comment type="caution">
    <text evidence="14">The sequence shown here is derived from an EMBL/GenBank/DDBJ whole genome shotgun (WGS) entry which is preliminary data.</text>
</comment>
<dbReference type="InterPro" id="IPR000374">
    <property type="entry name" value="PC_trans"/>
</dbReference>
<proteinExistence type="inferred from homology"/>
<dbReference type="PROSITE" id="PS01315">
    <property type="entry name" value="CDS"/>
    <property type="match status" value="1"/>
</dbReference>
<evidence type="ECO:0000256" key="12">
    <source>
        <dbReference type="ARBA" id="ARBA00023264"/>
    </source>
</evidence>
<evidence type="ECO:0000313" key="14">
    <source>
        <dbReference type="EMBL" id="GAG24396.1"/>
    </source>
</evidence>
<evidence type="ECO:0008006" key="15">
    <source>
        <dbReference type="Google" id="ProtNLM"/>
    </source>
</evidence>